<name>A0A9P4QSK9_9PLEO</name>
<dbReference type="PROSITE" id="PS50048">
    <property type="entry name" value="ZN2_CY6_FUNGAL_2"/>
    <property type="match status" value="1"/>
</dbReference>
<gene>
    <name evidence="5" type="ORF">EJ04DRAFT_439860</name>
</gene>
<accession>A0A9P4QSK9</accession>
<reference evidence="5" key="1">
    <citation type="journal article" date="2020" name="Stud. Mycol.">
        <title>101 Dothideomycetes genomes: a test case for predicting lifestyles and emergence of pathogens.</title>
        <authorList>
            <person name="Haridas S."/>
            <person name="Albert R."/>
            <person name="Binder M."/>
            <person name="Bloem J."/>
            <person name="Labutti K."/>
            <person name="Salamov A."/>
            <person name="Andreopoulos B."/>
            <person name="Baker S."/>
            <person name="Barry K."/>
            <person name="Bills G."/>
            <person name="Bluhm B."/>
            <person name="Cannon C."/>
            <person name="Castanera R."/>
            <person name="Culley D."/>
            <person name="Daum C."/>
            <person name="Ezra D."/>
            <person name="Gonzalez J."/>
            <person name="Henrissat B."/>
            <person name="Kuo A."/>
            <person name="Liang C."/>
            <person name="Lipzen A."/>
            <person name="Lutzoni F."/>
            <person name="Magnuson J."/>
            <person name="Mondo S."/>
            <person name="Nolan M."/>
            <person name="Ohm R."/>
            <person name="Pangilinan J."/>
            <person name="Park H.-J."/>
            <person name="Ramirez L."/>
            <person name="Alfaro M."/>
            <person name="Sun H."/>
            <person name="Tritt A."/>
            <person name="Yoshinaga Y."/>
            <person name="Zwiers L.-H."/>
            <person name="Turgeon B."/>
            <person name="Goodwin S."/>
            <person name="Spatafora J."/>
            <person name="Crous P."/>
            <person name="Grigoriev I."/>
        </authorList>
    </citation>
    <scope>NUCLEOTIDE SEQUENCE</scope>
    <source>
        <strain evidence="5">CBS 125425</strain>
    </source>
</reference>
<dbReference type="GO" id="GO:0045944">
    <property type="term" value="P:positive regulation of transcription by RNA polymerase II"/>
    <property type="evidence" value="ECO:0007669"/>
    <property type="project" value="TreeGrafter"/>
</dbReference>
<feature type="domain" description="Zn(2)-C6 fungal-type" evidence="4">
    <location>
        <begin position="29"/>
        <end position="59"/>
    </location>
</feature>
<feature type="compositionally biased region" description="Basic and acidic residues" evidence="3">
    <location>
        <begin position="140"/>
        <end position="149"/>
    </location>
</feature>
<evidence type="ECO:0000313" key="5">
    <source>
        <dbReference type="EMBL" id="KAF2733037.1"/>
    </source>
</evidence>
<dbReference type="GO" id="GO:0000981">
    <property type="term" value="F:DNA-binding transcription factor activity, RNA polymerase II-specific"/>
    <property type="evidence" value="ECO:0007669"/>
    <property type="project" value="InterPro"/>
</dbReference>
<evidence type="ECO:0000256" key="1">
    <source>
        <dbReference type="ARBA" id="ARBA00022723"/>
    </source>
</evidence>
<keyword evidence="6" id="KW-1185">Reference proteome</keyword>
<dbReference type="Proteomes" id="UP000799444">
    <property type="component" value="Unassembled WGS sequence"/>
</dbReference>
<dbReference type="InterPro" id="IPR052783">
    <property type="entry name" value="Metabolic/Drug-Res_Regulator"/>
</dbReference>
<dbReference type="InterPro" id="IPR001138">
    <property type="entry name" value="Zn2Cys6_DnaBD"/>
</dbReference>
<dbReference type="PANTHER" id="PTHR47655:SF2">
    <property type="entry name" value="QUINIC ACID UTILIZATION ACTIVATOR"/>
    <property type="match status" value="1"/>
</dbReference>
<dbReference type="GO" id="GO:0008270">
    <property type="term" value="F:zinc ion binding"/>
    <property type="evidence" value="ECO:0007669"/>
    <property type="project" value="InterPro"/>
</dbReference>
<dbReference type="GO" id="GO:0003677">
    <property type="term" value="F:DNA binding"/>
    <property type="evidence" value="ECO:0007669"/>
    <property type="project" value="InterPro"/>
</dbReference>
<feature type="region of interest" description="Disordered" evidence="3">
    <location>
        <begin position="1"/>
        <end position="24"/>
    </location>
</feature>
<dbReference type="SUPFAM" id="SSF57701">
    <property type="entry name" value="Zn2/Cys6 DNA-binding domain"/>
    <property type="match status" value="1"/>
</dbReference>
<dbReference type="PANTHER" id="PTHR47655">
    <property type="entry name" value="QUINIC ACID UTILIZATION ACTIVATOR"/>
    <property type="match status" value="1"/>
</dbReference>
<keyword evidence="1" id="KW-0479">Metal-binding</keyword>
<feature type="region of interest" description="Disordered" evidence="3">
    <location>
        <begin position="138"/>
        <end position="167"/>
    </location>
</feature>
<protein>
    <recommendedName>
        <fullName evidence="4">Zn(2)-C6 fungal-type domain-containing protein</fullName>
    </recommendedName>
</protein>
<organism evidence="5 6">
    <name type="scientific">Polyplosphaeria fusca</name>
    <dbReference type="NCBI Taxonomy" id="682080"/>
    <lineage>
        <taxon>Eukaryota</taxon>
        <taxon>Fungi</taxon>
        <taxon>Dikarya</taxon>
        <taxon>Ascomycota</taxon>
        <taxon>Pezizomycotina</taxon>
        <taxon>Dothideomycetes</taxon>
        <taxon>Pleosporomycetidae</taxon>
        <taxon>Pleosporales</taxon>
        <taxon>Tetraplosphaeriaceae</taxon>
        <taxon>Polyplosphaeria</taxon>
    </lineage>
</organism>
<dbReference type="Pfam" id="PF04082">
    <property type="entry name" value="Fungal_trans"/>
    <property type="match status" value="1"/>
</dbReference>
<feature type="compositionally biased region" description="Acidic residues" evidence="3">
    <location>
        <begin position="150"/>
        <end position="160"/>
    </location>
</feature>
<dbReference type="InterPro" id="IPR036864">
    <property type="entry name" value="Zn2-C6_fun-type_DNA-bd_sf"/>
</dbReference>
<dbReference type="Gene3D" id="4.10.240.10">
    <property type="entry name" value="Zn(2)-C6 fungal-type DNA-binding domain"/>
    <property type="match status" value="1"/>
</dbReference>
<proteinExistence type="predicted"/>
<evidence type="ECO:0000313" key="6">
    <source>
        <dbReference type="Proteomes" id="UP000799444"/>
    </source>
</evidence>
<dbReference type="Pfam" id="PF00172">
    <property type="entry name" value="Zn_clus"/>
    <property type="match status" value="1"/>
</dbReference>
<comment type="caution">
    <text evidence="5">The sequence shown here is derived from an EMBL/GenBank/DDBJ whole genome shotgun (WGS) entry which is preliminary data.</text>
</comment>
<dbReference type="CDD" id="cd00067">
    <property type="entry name" value="GAL4"/>
    <property type="match status" value="1"/>
</dbReference>
<sequence>MPTQAQKRKTTNVNDNDKPVGKRSRVSRACDQCRTAREKCDGAQPVCLTCSSSHRACSYTTNPKKRGIQSGYIRALELSLTWLFQNLPDSEAALNKKLVQEGNSSILLGRDSKISNRLHKDWRRSRFCKDLDRLLSGGDVPHDDSKSDTEDQESDLEEETALSSHRYDTTESLLPPDLVDIDALVIPRGPSETLSPNTERTLRTSTDLPTNRWHLLDIFFSYTNCWLPICEKHDVLKTAYSYPEQGLALSSADSGDQAELWSIFALSSLQERCSNNTYSGPRTGLHTSVERYYDIARALVPSELGLYSLGHVKALLILSLVNLVQLSPNAAWLLVGYASRVLLSIEKIASVAQPRFRHVLAGCYLLDSVLSNHLKLRPYFSSQILDTIGKIPEDGIEEWQPWAACLPSGPARIQSASDGPIRSLSTFNAVLELIGIVNGSEKAGTSQEQYHRFEIWKNSLPSSLAYIRSDRDQTPLNPPAILLQILFYSSGLSVSPSETWYQKTLGLIGRCHESQGLAAIPPLLLSLLEGFAQHKLFDSLDRRLQVRFHGVQNEFLQASSSSAMNPQIIPLPDSFHIPSTATTMSVGNSRQQNNMERPQTSSTLLEDLLPDMSSTATNTFNAAGFQSFAASGFNAPQYANLKPPTFDPRNSVTSGDLESFFDELASLDGAEAFNNQPQFMQNLGFAPDANMTDLLSSEFGQFNPLISPYMNQPTNDPRTTEETQIFRGG</sequence>
<dbReference type="GO" id="GO:0006351">
    <property type="term" value="P:DNA-templated transcription"/>
    <property type="evidence" value="ECO:0007669"/>
    <property type="project" value="InterPro"/>
</dbReference>
<evidence type="ECO:0000259" key="4">
    <source>
        <dbReference type="PROSITE" id="PS50048"/>
    </source>
</evidence>
<evidence type="ECO:0000256" key="2">
    <source>
        <dbReference type="ARBA" id="ARBA00023242"/>
    </source>
</evidence>
<dbReference type="CDD" id="cd12148">
    <property type="entry name" value="fungal_TF_MHR"/>
    <property type="match status" value="1"/>
</dbReference>
<dbReference type="InterPro" id="IPR007219">
    <property type="entry name" value="XnlR_reg_dom"/>
</dbReference>
<evidence type="ECO:0000256" key="3">
    <source>
        <dbReference type="SAM" id="MobiDB-lite"/>
    </source>
</evidence>
<dbReference type="SMART" id="SM00066">
    <property type="entry name" value="GAL4"/>
    <property type="match status" value="1"/>
</dbReference>
<dbReference type="AlphaFoldDB" id="A0A9P4QSK9"/>
<dbReference type="EMBL" id="ML996167">
    <property type="protein sequence ID" value="KAF2733037.1"/>
    <property type="molecule type" value="Genomic_DNA"/>
</dbReference>
<dbReference type="OrthoDB" id="3364175at2759"/>
<feature type="compositionally biased region" description="Basic residues" evidence="3">
    <location>
        <begin position="1"/>
        <end position="10"/>
    </location>
</feature>
<dbReference type="PROSITE" id="PS00463">
    <property type="entry name" value="ZN2_CY6_FUNGAL_1"/>
    <property type="match status" value="1"/>
</dbReference>
<keyword evidence="2" id="KW-0539">Nucleus</keyword>